<organism evidence="1 2">
    <name type="scientific">Punica granatum</name>
    <name type="common">Pomegranate</name>
    <dbReference type="NCBI Taxonomy" id="22663"/>
    <lineage>
        <taxon>Eukaryota</taxon>
        <taxon>Viridiplantae</taxon>
        <taxon>Streptophyta</taxon>
        <taxon>Embryophyta</taxon>
        <taxon>Tracheophyta</taxon>
        <taxon>Spermatophyta</taxon>
        <taxon>Magnoliopsida</taxon>
        <taxon>eudicotyledons</taxon>
        <taxon>Gunneridae</taxon>
        <taxon>Pentapetalae</taxon>
        <taxon>rosids</taxon>
        <taxon>malvids</taxon>
        <taxon>Myrtales</taxon>
        <taxon>Lythraceae</taxon>
        <taxon>Punica</taxon>
    </lineage>
</organism>
<evidence type="ECO:0000313" key="2">
    <source>
        <dbReference type="Proteomes" id="UP000197138"/>
    </source>
</evidence>
<evidence type="ECO:0000313" key="1">
    <source>
        <dbReference type="EMBL" id="OWM63471.1"/>
    </source>
</evidence>
<accession>A0A218VTZ5</accession>
<comment type="caution">
    <text evidence="1">The sequence shown here is derived from an EMBL/GenBank/DDBJ whole genome shotgun (WGS) entry which is preliminary data.</text>
</comment>
<protein>
    <submittedName>
        <fullName evidence="1">Uncharacterized protein</fullName>
    </submittedName>
</protein>
<gene>
    <name evidence="1" type="ORF">CDL15_Pgr010119</name>
</gene>
<dbReference type="EMBL" id="MTKT01005981">
    <property type="protein sequence ID" value="OWM63471.1"/>
    <property type="molecule type" value="Genomic_DNA"/>
</dbReference>
<reference evidence="2" key="1">
    <citation type="journal article" date="2017" name="Plant J.">
        <title>The pomegranate (Punica granatum L.) genome and the genomics of punicalagin biosynthesis.</title>
        <authorList>
            <person name="Qin G."/>
            <person name="Xu C."/>
            <person name="Ming R."/>
            <person name="Tang H."/>
            <person name="Guyot R."/>
            <person name="Kramer E.M."/>
            <person name="Hu Y."/>
            <person name="Yi X."/>
            <person name="Qi Y."/>
            <person name="Xu X."/>
            <person name="Gao Z."/>
            <person name="Pan H."/>
            <person name="Jian J."/>
            <person name="Tian Y."/>
            <person name="Yue Z."/>
            <person name="Xu Y."/>
        </authorList>
    </citation>
    <scope>NUCLEOTIDE SEQUENCE [LARGE SCALE GENOMIC DNA]</scope>
    <source>
        <strain evidence="2">cv. Dabenzi</strain>
    </source>
</reference>
<sequence>MWESSFRVERLRVPRDRESESVVVPAFVGNQSLSHPNFISSGHACARLSKRGLGVSTFPWGCATDTREKESPLTVYDP</sequence>
<name>A0A218VTZ5_PUNGR</name>
<dbReference type="Proteomes" id="UP000197138">
    <property type="component" value="Unassembled WGS sequence"/>
</dbReference>
<proteinExistence type="predicted"/>
<dbReference type="AlphaFoldDB" id="A0A218VTZ5"/>